<reference evidence="13" key="1">
    <citation type="submission" date="2020-07" db="EMBL/GenBank/DDBJ databases">
        <title>Genome sequence and genetic diversity analysis of an under-domesticated orphan crop, white fonio (Digitaria exilis).</title>
        <authorList>
            <person name="Bennetzen J.L."/>
            <person name="Chen S."/>
            <person name="Ma X."/>
            <person name="Wang X."/>
            <person name="Yssel A.E.J."/>
            <person name="Chaluvadi S.R."/>
            <person name="Johnson M."/>
            <person name="Gangashetty P."/>
            <person name="Hamidou F."/>
            <person name="Sanogo M.D."/>
            <person name="Zwaenepoel A."/>
            <person name="Wallace J."/>
            <person name="Van De Peer Y."/>
            <person name="Van Deynze A."/>
        </authorList>
    </citation>
    <scope>NUCLEOTIDE SEQUENCE</scope>
    <source>
        <tissue evidence="13">Leaves</tissue>
    </source>
</reference>
<dbReference type="GO" id="GO:0005789">
    <property type="term" value="C:endoplasmic reticulum membrane"/>
    <property type="evidence" value="ECO:0007669"/>
    <property type="project" value="UniProtKB-SubCell"/>
</dbReference>
<evidence type="ECO:0000313" key="14">
    <source>
        <dbReference type="Proteomes" id="UP000636709"/>
    </source>
</evidence>
<comment type="caution">
    <text evidence="13">The sequence shown here is derived from an EMBL/GenBank/DDBJ whole genome shotgun (WGS) entry which is preliminary data.</text>
</comment>
<dbReference type="InterPro" id="IPR050307">
    <property type="entry name" value="Sterol_Desaturase_Related"/>
</dbReference>
<comment type="catalytic activity">
    <reaction evidence="10">
        <text>a long-chain fatty aldehyde + 2 NADPH + O2 + H(+) = a long-chain alkane + formate + 2 NADP(+) + H2O</text>
        <dbReference type="Rhea" id="RHEA:21440"/>
        <dbReference type="ChEBI" id="CHEBI:15377"/>
        <dbReference type="ChEBI" id="CHEBI:15378"/>
        <dbReference type="ChEBI" id="CHEBI:15379"/>
        <dbReference type="ChEBI" id="CHEBI:15740"/>
        <dbReference type="ChEBI" id="CHEBI:17176"/>
        <dbReference type="ChEBI" id="CHEBI:57783"/>
        <dbReference type="ChEBI" id="CHEBI:58349"/>
        <dbReference type="ChEBI" id="CHEBI:83563"/>
        <dbReference type="EC" id="4.1.99.5"/>
    </reaction>
</comment>
<gene>
    <name evidence="13" type="ORF">HU200_038426</name>
</gene>
<dbReference type="AlphaFoldDB" id="A0A835EGH1"/>
<feature type="domain" description="Fatty acid hydroxylase" evidence="12">
    <location>
        <begin position="133"/>
        <end position="267"/>
    </location>
</feature>
<keyword evidence="6" id="KW-0521">NADP</keyword>
<dbReference type="GO" id="GO:0005506">
    <property type="term" value="F:iron ion binding"/>
    <property type="evidence" value="ECO:0007669"/>
    <property type="project" value="InterPro"/>
</dbReference>
<organism evidence="13 14">
    <name type="scientific">Digitaria exilis</name>
    <dbReference type="NCBI Taxonomy" id="1010633"/>
    <lineage>
        <taxon>Eukaryota</taxon>
        <taxon>Viridiplantae</taxon>
        <taxon>Streptophyta</taxon>
        <taxon>Embryophyta</taxon>
        <taxon>Tracheophyta</taxon>
        <taxon>Spermatophyta</taxon>
        <taxon>Magnoliopsida</taxon>
        <taxon>Liliopsida</taxon>
        <taxon>Poales</taxon>
        <taxon>Poaceae</taxon>
        <taxon>PACMAD clade</taxon>
        <taxon>Panicoideae</taxon>
        <taxon>Panicodae</taxon>
        <taxon>Paniceae</taxon>
        <taxon>Anthephorinae</taxon>
        <taxon>Digitaria</taxon>
    </lineage>
</organism>
<comment type="subcellular location">
    <subcellularLocation>
        <location evidence="1">Endoplasmic reticulum membrane</location>
        <topology evidence="1">Multi-pass membrane protein</topology>
    </subcellularLocation>
</comment>
<dbReference type="Pfam" id="PF04116">
    <property type="entry name" value="FA_hydroxylase"/>
    <property type="match status" value="1"/>
</dbReference>
<comment type="similarity">
    <text evidence="2">Belongs to the sterol desaturase family.</text>
</comment>
<evidence type="ECO:0000256" key="4">
    <source>
        <dbReference type="ARBA" id="ARBA00022692"/>
    </source>
</evidence>
<keyword evidence="14" id="KW-1185">Reference proteome</keyword>
<proteinExistence type="inferred from homology"/>
<dbReference type="OrthoDB" id="635127at2759"/>
<feature type="transmembrane region" description="Helical" evidence="11">
    <location>
        <begin position="84"/>
        <end position="106"/>
    </location>
</feature>
<dbReference type="GO" id="GO:0016491">
    <property type="term" value="F:oxidoreductase activity"/>
    <property type="evidence" value="ECO:0007669"/>
    <property type="project" value="InterPro"/>
</dbReference>
<dbReference type="EC" id="4.1.99.5" evidence="3"/>
<protein>
    <recommendedName>
        <fullName evidence="3">aldehyde oxygenase (deformylating)</fullName>
        <ecNumber evidence="3">4.1.99.5</ecNumber>
    </recommendedName>
</protein>
<feature type="transmembrane region" description="Helical" evidence="11">
    <location>
        <begin position="42"/>
        <end position="63"/>
    </location>
</feature>
<keyword evidence="9" id="KW-0456">Lyase</keyword>
<evidence type="ECO:0000256" key="6">
    <source>
        <dbReference type="ARBA" id="ARBA00022857"/>
    </source>
</evidence>
<keyword evidence="4 11" id="KW-0812">Transmembrane</keyword>
<evidence type="ECO:0000313" key="13">
    <source>
        <dbReference type="EMBL" id="KAF8694286.1"/>
    </source>
</evidence>
<evidence type="ECO:0000256" key="5">
    <source>
        <dbReference type="ARBA" id="ARBA00022824"/>
    </source>
</evidence>
<dbReference type="GO" id="GO:0071771">
    <property type="term" value="F:aldehyde oxygenase (deformylating) activity"/>
    <property type="evidence" value="ECO:0007669"/>
    <property type="project" value="UniProtKB-EC"/>
</dbReference>
<evidence type="ECO:0000256" key="1">
    <source>
        <dbReference type="ARBA" id="ARBA00004477"/>
    </source>
</evidence>
<evidence type="ECO:0000256" key="2">
    <source>
        <dbReference type="ARBA" id="ARBA00009324"/>
    </source>
</evidence>
<evidence type="ECO:0000256" key="11">
    <source>
        <dbReference type="SAM" id="Phobius"/>
    </source>
</evidence>
<dbReference type="EMBL" id="JACEFO010001910">
    <property type="protein sequence ID" value="KAF8694286.1"/>
    <property type="molecule type" value="Genomic_DNA"/>
</dbReference>
<dbReference type="GO" id="GO:0008610">
    <property type="term" value="P:lipid biosynthetic process"/>
    <property type="evidence" value="ECO:0007669"/>
    <property type="project" value="InterPro"/>
</dbReference>
<evidence type="ECO:0000256" key="7">
    <source>
        <dbReference type="ARBA" id="ARBA00022989"/>
    </source>
</evidence>
<sequence>MIPFPTVEAAEASLGRAMTWAEAAWFQYSRSTPDYCLCFHNFVFLLVNYTLAPLPLVLLELCAPAKLTTQYKLQPRVRLSPATFLRCYTETARVLVLLTIGPYLLAPLPVLKMGGIRMGLPLPSFGEVVAQLIVYILMEDYMGYWFHRLMHIEWAYNNIHYVHHEFSAPIGFASAHSHWAENLIFGFTFFIGMVIVPCHMTTCWLWFIIRGLLAIDFHCGFNFPFNPTRLIPFYGGAEFHDYHHHRGKQSKANFAPFLTICDYIYGTDKVWYLQFLLFMLQYGLYLKPYRNNWWKHMHASWLILQTVCFISGLPAP</sequence>
<evidence type="ECO:0000259" key="12">
    <source>
        <dbReference type="Pfam" id="PF04116"/>
    </source>
</evidence>
<keyword evidence="5" id="KW-0256">Endoplasmic reticulum</keyword>
<evidence type="ECO:0000256" key="3">
    <source>
        <dbReference type="ARBA" id="ARBA00013146"/>
    </source>
</evidence>
<dbReference type="Proteomes" id="UP000636709">
    <property type="component" value="Unassembled WGS sequence"/>
</dbReference>
<accession>A0A835EGH1</accession>
<keyword evidence="8 11" id="KW-0472">Membrane</keyword>
<feature type="transmembrane region" description="Helical" evidence="11">
    <location>
        <begin position="183"/>
        <end position="207"/>
    </location>
</feature>
<evidence type="ECO:0000256" key="10">
    <source>
        <dbReference type="ARBA" id="ARBA00047909"/>
    </source>
</evidence>
<dbReference type="PANTHER" id="PTHR11863">
    <property type="entry name" value="STEROL DESATURASE"/>
    <property type="match status" value="1"/>
</dbReference>
<dbReference type="InterPro" id="IPR006694">
    <property type="entry name" value="Fatty_acid_hydroxylase"/>
</dbReference>
<keyword evidence="7 11" id="KW-1133">Transmembrane helix</keyword>
<evidence type="ECO:0000256" key="9">
    <source>
        <dbReference type="ARBA" id="ARBA00023239"/>
    </source>
</evidence>
<evidence type="ECO:0000256" key="8">
    <source>
        <dbReference type="ARBA" id="ARBA00023136"/>
    </source>
</evidence>
<name>A0A835EGH1_9POAL</name>